<dbReference type="EMBL" id="ASHM01037762">
    <property type="protein sequence ID" value="PNX80341.1"/>
    <property type="molecule type" value="Genomic_DNA"/>
</dbReference>
<reference evidence="1 2" key="2">
    <citation type="journal article" date="2017" name="Front. Plant Sci.">
        <title>Gene Classification and Mining of Molecular Markers Useful in Red Clover (Trifolium pratense) Breeding.</title>
        <authorList>
            <person name="Istvanek J."/>
            <person name="Dluhosova J."/>
            <person name="Dluhos P."/>
            <person name="Patkova L."/>
            <person name="Nedelnik J."/>
            <person name="Repkova J."/>
        </authorList>
    </citation>
    <scope>NUCLEOTIDE SEQUENCE [LARGE SCALE GENOMIC DNA]</scope>
    <source>
        <strain evidence="2">cv. Tatra</strain>
        <tissue evidence="1">Young leaves</tissue>
    </source>
</reference>
<dbReference type="AlphaFoldDB" id="A0A2K3LP69"/>
<organism evidence="1 2">
    <name type="scientific">Trifolium pratense</name>
    <name type="common">Red clover</name>
    <dbReference type="NCBI Taxonomy" id="57577"/>
    <lineage>
        <taxon>Eukaryota</taxon>
        <taxon>Viridiplantae</taxon>
        <taxon>Streptophyta</taxon>
        <taxon>Embryophyta</taxon>
        <taxon>Tracheophyta</taxon>
        <taxon>Spermatophyta</taxon>
        <taxon>Magnoliopsida</taxon>
        <taxon>eudicotyledons</taxon>
        <taxon>Gunneridae</taxon>
        <taxon>Pentapetalae</taxon>
        <taxon>rosids</taxon>
        <taxon>fabids</taxon>
        <taxon>Fabales</taxon>
        <taxon>Fabaceae</taxon>
        <taxon>Papilionoideae</taxon>
        <taxon>50 kb inversion clade</taxon>
        <taxon>NPAAA clade</taxon>
        <taxon>Hologalegina</taxon>
        <taxon>IRL clade</taxon>
        <taxon>Trifolieae</taxon>
        <taxon>Trifolium</taxon>
    </lineage>
</organism>
<protein>
    <submittedName>
        <fullName evidence="1">Uncharacterized protein</fullName>
    </submittedName>
</protein>
<gene>
    <name evidence="1" type="ORF">L195_g036340</name>
</gene>
<evidence type="ECO:0000313" key="2">
    <source>
        <dbReference type="Proteomes" id="UP000236291"/>
    </source>
</evidence>
<comment type="caution">
    <text evidence="1">The sequence shown here is derived from an EMBL/GenBank/DDBJ whole genome shotgun (WGS) entry which is preliminary data.</text>
</comment>
<dbReference type="Proteomes" id="UP000236291">
    <property type="component" value="Unassembled WGS sequence"/>
</dbReference>
<name>A0A2K3LP69_TRIPR</name>
<reference evidence="1 2" key="1">
    <citation type="journal article" date="2014" name="Am. J. Bot.">
        <title>Genome assembly and annotation for red clover (Trifolium pratense; Fabaceae).</title>
        <authorList>
            <person name="Istvanek J."/>
            <person name="Jaros M."/>
            <person name="Krenek A."/>
            <person name="Repkova J."/>
        </authorList>
    </citation>
    <scope>NUCLEOTIDE SEQUENCE [LARGE SCALE GENOMIC DNA]</scope>
    <source>
        <strain evidence="2">cv. Tatra</strain>
        <tissue evidence="1">Young leaves</tissue>
    </source>
</reference>
<evidence type="ECO:0000313" key="1">
    <source>
        <dbReference type="EMBL" id="PNX80341.1"/>
    </source>
</evidence>
<sequence>MMTSHPNGHFPANLPILTAKNYDNWCKQMKVVFCYKDLRSVVTEGVAPLGAHASEEEKTSHKEVKKRDFKALFIIHQCVDAGTLKRLVIVKIRSKHGIY</sequence>
<proteinExistence type="predicted"/>
<accession>A0A2K3LP69</accession>